<name>A0AAD7CTJ4_MYCRO</name>
<dbReference type="EMBL" id="JARKIE010000231">
    <property type="protein sequence ID" value="KAJ7663564.1"/>
    <property type="molecule type" value="Genomic_DNA"/>
</dbReference>
<accession>A0AAD7CTJ4</accession>
<gene>
    <name evidence="1" type="ORF">B0H17DRAFT_1143973</name>
</gene>
<sequence>MGAQTSSKLARTKGLLPVFKPSKDIEWAFLKDALNVQELLRASANKQVGLPPCFDDPETISASKYGSLPLSHILMSRLRRNYSVCATGRWGPTNNRQWVPAFSQVPGGQKKGQ</sequence>
<proteinExistence type="predicted"/>
<evidence type="ECO:0000313" key="2">
    <source>
        <dbReference type="Proteomes" id="UP001221757"/>
    </source>
</evidence>
<evidence type="ECO:0000313" key="1">
    <source>
        <dbReference type="EMBL" id="KAJ7663564.1"/>
    </source>
</evidence>
<protein>
    <submittedName>
        <fullName evidence="1">Uncharacterized protein</fullName>
    </submittedName>
</protein>
<dbReference type="Proteomes" id="UP001221757">
    <property type="component" value="Unassembled WGS sequence"/>
</dbReference>
<organism evidence="1 2">
    <name type="scientific">Mycena rosella</name>
    <name type="common">Pink bonnet</name>
    <name type="synonym">Agaricus rosellus</name>
    <dbReference type="NCBI Taxonomy" id="1033263"/>
    <lineage>
        <taxon>Eukaryota</taxon>
        <taxon>Fungi</taxon>
        <taxon>Dikarya</taxon>
        <taxon>Basidiomycota</taxon>
        <taxon>Agaricomycotina</taxon>
        <taxon>Agaricomycetes</taxon>
        <taxon>Agaricomycetidae</taxon>
        <taxon>Agaricales</taxon>
        <taxon>Marasmiineae</taxon>
        <taxon>Mycenaceae</taxon>
        <taxon>Mycena</taxon>
    </lineage>
</organism>
<reference evidence="1" key="1">
    <citation type="submission" date="2023-03" db="EMBL/GenBank/DDBJ databases">
        <title>Massive genome expansion in bonnet fungi (Mycena s.s.) driven by repeated elements and novel gene families across ecological guilds.</title>
        <authorList>
            <consortium name="Lawrence Berkeley National Laboratory"/>
            <person name="Harder C.B."/>
            <person name="Miyauchi S."/>
            <person name="Viragh M."/>
            <person name="Kuo A."/>
            <person name="Thoen E."/>
            <person name="Andreopoulos B."/>
            <person name="Lu D."/>
            <person name="Skrede I."/>
            <person name="Drula E."/>
            <person name="Henrissat B."/>
            <person name="Morin E."/>
            <person name="Kohler A."/>
            <person name="Barry K."/>
            <person name="LaButti K."/>
            <person name="Morin E."/>
            <person name="Salamov A."/>
            <person name="Lipzen A."/>
            <person name="Mereny Z."/>
            <person name="Hegedus B."/>
            <person name="Baldrian P."/>
            <person name="Stursova M."/>
            <person name="Weitz H."/>
            <person name="Taylor A."/>
            <person name="Grigoriev I.V."/>
            <person name="Nagy L.G."/>
            <person name="Martin F."/>
            <person name="Kauserud H."/>
        </authorList>
    </citation>
    <scope>NUCLEOTIDE SEQUENCE</scope>
    <source>
        <strain evidence="1">CBHHK067</strain>
    </source>
</reference>
<keyword evidence="2" id="KW-1185">Reference proteome</keyword>
<dbReference type="AlphaFoldDB" id="A0AAD7CTJ4"/>
<comment type="caution">
    <text evidence="1">The sequence shown here is derived from an EMBL/GenBank/DDBJ whole genome shotgun (WGS) entry which is preliminary data.</text>
</comment>